<evidence type="ECO:0000313" key="2">
    <source>
        <dbReference type="Proteomes" id="UP001597116"/>
    </source>
</evidence>
<sequence>MYILIKDPDTPHPELVIDAAGLLQWFASLEEAHQYALTHQLEPYEVYALSKEEK</sequence>
<keyword evidence="2" id="KW-1185">Reference proteome</keyword>
<protein>
    <submittedName>
        <fullName evidence="1">Uncharacterized protein</fullName>
    </submittedName>
</protein>
<proteinExistence type="predicted"/>
<dbReference type="Proteomes" id="UP001597116">
    <property type="component" value="Unassembled WGS sequence"/>
</dbReference>
<name>A0ABW3QJ76_9BACT</name>
<accession>A0ABW3QJ76</accession>
<dbReference type="EMBL" id="JBHTLP010000022">
    <property type="protein sequence ID" value="MFD1144565.1"/>
    <property type="molecule type" value="Genomic_DNA"/>
</dbReference>
<gene>
    <name evidence="1" type="ORF">ACFQ4C_25785</name>
</gene>
<dbReference type="RefSeq" id="WP_379885172.1">
    <property type="nucleotide sequence ID" value="NZ_JBHTLP010000022.1"/>
</dbReference>
<reference evidence="2" key="1">
    <citation type="journal article" date="2019" name="Int. J. Syst. Evol. Microbiol.">
        <title>The Global Catalogue of Microorganisms (GCM) 10K type strain sequencing project: providing services to taxonomists for standard genome sequencing and annotation.</title>
        <authorList>
            <consortium name="The Broad Institute Genomics Platform"/>
            <consortium name="The Broad Institute Genome Sequencing Center for Infectious Disease"/>
            <person name="Wu L."/>
            <person name="Ma J."/>
        </authorList>
    </citation>
    <scope>NUCLEOTIDE SEQUENCE [LARGE SCALE GENOMIC DNA]</scope>
    <source>
        <strain evidence="2">CCUG 55608</strain>
    </source>
</reference>
<organism evidence="1 2">
    <name type="scientific">Larkinella insperata</name>
    <dbReference type="NCBI Taxonomy" id="332158"/>
    <lineage>
        <taxon>Bacteria</taxon>
        <taxon>Pseudomonadati</taxon>
        <taxon>Bacteroidota</taxon>
        <taxon>Cytophagia</taxon>
        <taxon>Cytophagales</taxon>
        <taxon>Spirosomataceae</taxon>
        <taxon>Larkinella</taxon>
    </lineage>
</organism>
<evidence type="ECO:0000313" key="1">
    <source>
        <dbReference type="EMBL" id="MFD1144565.1"/>
    </source>
</evidence>
<comment type="caution">
    <text evidence="1">The sequence shown here is derived from an EMBL/GenBank/DDBJ whole genome shotgun (WGS) entry which is preliminary data.</text>
</comment>